<feature type="domain" description="DUF4440" evidence="1">
    <location>
        <begin position="44"/>
        <end position="148"/>
    </location>
</feature>
<organism evidence="2">
    <name type="scientific">marine sediment metagenome</name>
    <dbReference type="NCBI Taxonomy" id="412755"/>
    <lineage>
        <taxon>unclassified sequences</taxon>
        <taxon>metagenomes</taxon>
        <taxon>ecological metagenomes</taxon>
    </lineage>
</organism>
<dbReference type="EMBL" id="LAZR01002563">
    <property type="protein sequence ID" value="KKN28440.1"/>
    <property type="molecule type" value="Genomic_DNA"/>
</dbReference>
<dbReference type="InterPro" id="IPR027843">
    <property type="entry name" value="DUF4440"/>
</dbReference>
<protein>
    <recommendedName>
        <fullName evidence="1">DUF4440 domain-containing protein</fullName>
    </recommendedName>
</protein>
<reference evidence="2" key="1">
    <citation type="journal article" date="2015" name="Nature">
        <title>Complex archaea that bridge the gap between prokaryotes and eukaryotes.</title>
        <authorList>
            <person name="Spang A."/>
            <person name="Saw J.H."/>
            <person name="Jorgensen S.L."/>
            <person name="Zaremba-Niedzwiedzka K."/>
            <person name="Martijn J."/>
            <person name="Lind A.E."/>
            <person name="van Eijk R."/>
            <person name="Schleper C."/>
            <person name="Guy L."/>
            <person name="Ettema T.J."/>
        </authorList>
    </citation>
    <scope>NUCLEOTIDE SEQUENCE</scope>
</reference>
<dbReference type="Gene3D" id="3.10.450.50">
    <property type="match status" value="1"/>
</dbReference>
<dbReference type="AlphaFoldDB" id="A0A0F9P9E0"/>
<sequence length="156" mass="17197">MNNQNLRFRIVTSCIPFYLVVLCILGSSKSLLAQSNTDEIAKIENTVTELYNAMVKKDSSGLQELTMEALTYGHSSGTIENQSEFINGVLNGSFQFASITPVDQKITTSGSIGMVRHIFKGEGTNNGEPAEVNIGCLLIFQKENEWKLVARQAFKL</sequence>
<dbReference type="SUPFAM" id="SSF54427">
    <property type="entry name" value="NTF2-like"/>
    <property type="match status" value="1"/>
</dbReference>
<evidence type="ECO:0000313" key="2">
    <source>
        <dbReference type="EMBL" id="KKN28440.1"/>
    </source>
</evidence>
<dbReference type="Pfam" id="PF14534">
    <property type="entry name" value="DUF4440"/>
    <property type="match status" value="1"/>
</dbReference>
<comment type="caution">
    <text evidence="2">The sequence shown here is derived from an EMBL/GenBank/DDBJ whole genome shotgun (WGS) entry which is preliminary data.</text>
</comment>
<evidence type="ECO:0000259" key="1">
    <source>
        <dbReference type="Pfam" id="PF14534"/>
    </source>
</evidence>
<dbReference type="InterPro" id="IPR032710">
    <property type="entry name" value="NTF2-like_dom_sf"/>
</dbReference>
<name>A0A0F9P9E0_9ZZZZ</name>
<gene>
    <name evidence="2" type="ORF">LCGC14_0854230</name>
</gene>
<proteinExistence type="predicted"/>
<accession>A0A0F9P9E0</accession>